<dbReference type="PANTHER" id="PTHR40277:SF1">
    <property type="entry name" value="BLL5419 PROTEIN"/>
    <property type="match status" value="1"/>
</dbReference>
<dbReference type="InterPro" id="IPR022791">
    <property type="entry name" value="L-PG_synthase/AglD"/>
</dbReference>
<feature type="transmembrane region" description="Helical" evidence="6">
    <location>
        <begin position="278"/>
        <end position="301"/>
    </location>
</feature>
<evidence type="ECO:0000313" key="8">
    <source>
        <dbReference type="Proteomes" id="UP001595697"/>
    </source>
</evidence>
<reference evidence="8" key="1">
    <citation type="journal article" date="2019" name="Int. J. Syst. Evol. Microbiol.">
        <title>The Global Catalogue of Microorganisms (GCM) 10K type strain sequencing project: providing services to taxonomists for standard genome sequencing and annotation.</title>
        <authorList>
            <consortium name="The Broad Institute Genomics Platform"/>
            <consortium name="The Broad Institute Genome Sequencing Center for Infectious Disease"/>
            <person name="Wu L."/>
            <person name="Ma J."/>
        </authorList>
    </citation>
    <scope>NUCLEOTIDE SEQUENCE [LARGE SCALE GENOMIC DNA]</scope>
    <source>
        <strain evidence="8">TBRC 5781</strain>
    </source>
</reference>
<evidence type="ECO:0000256" key="3">
    <source>
        <dbReference type="ARBA" id="ARBA00022692"/>
    </source>
</evidence>
<keyword evidence="7" id="KW-0548">Nucleotidyltransferase</keyword>
<name>A0ABV8EEH7_9HYPH</name>
<feature type="transmembrane region" description="Helical" evidence="6">
    <location>
        <begin position="237"/>
        <end position="258"/>
    </location>
</feature>
<evidence type="ECO:0000256" key="6">
    <source>
        <dbReference type="SAM" id="Phobius"/>
    </source>
</evidence>
<accession>A0ABV8EEH7</accession>
<organism evidence="7 8">
    <name type="scientific">Rhizobium lemnae</name>
    <dbReference type="NCBI Taxonomy" id="1214924"/>
    <lineage>
        <taxon>Bacteria</taxon>
        <taxon>Pseudomonadati</taxon>
        <taxon>Pseudomonadota</taxon>
        <taxon>Alphaproteobacteria</taxon>
        <taxon>Hyphomicrobiales</taxon>
        <taxon>Rhizobiaceae</taxon>
        <taxon>Rhizobium/Agrobacterium group</taxon>
        <taxon>Rhizobium</taxon>
    </lineage>
</organism>
<dbReference type="RefSeq" id="WP_247261945.1">
    <property type="nucleotide sequence ID" value="NZ_JALJQZ010000031.1"/>
</dbReference>
<evidence type="ECO:0000256" key="1">
    <source>
        <dbReference type="ARBA" id="ARBA00004651"/>
    </source>
</evidence>
<dbReference type="GO" id="GO:0016779">
    <property type="term" value="F:nucleotidyltransferase activity"/>
    <property type="evidence" value="ECO:0007669"/>
    <property type="project" value="UniProtKB-KW"/>
</dbReference>
<gene>
    <name evidence="7" type="ORF">ACFOVS_21870</name>
</gene>
<proteinExistence type="predicted"/>
<evidence type="ECO:0000256" key="5">
    <source>
        <dbReference type="ARBA" id="ARBA00023136"/>
    </source>
</evidence>
<protein>
    <submittedName>
        <fullName evidence="7">Lysylphosphatidylglycerol synthase transmembrane domain-containing protein</fullName>
    </submittedName>
</protein>
<feature type="transmembrane region" description="Helical" evidence="6">
    <location>
        <begin position="202"/>
        <end position="225"/>
    </location>
</feature>
<sequence length="306" mass="32467">MAITLLEERSLILKLVRIVGTLLALILAAWVVWRTDWSIVLKSLSSVSLVHLSAGLLLVQFQICMSAFRWRYTALRIGQPIGKWQAVREYYLSTGLNQLLPGGVAGDAIRAYRGRAHDGSGLARSATSVILERLSGQIALLMFVLGGLLLWPDRIYGINKWAVLALVGVVVAVLCLAVLPVIRSRFAGLANDLSAAFCSMGAAGYQLTTSVLIVASYIALFMLCAHATGGSLTIGPALMVVPLCLLTMVLPSGFGGWGTREAAAAALWPMVGYTPDQGIAASLLYGAVAMLGAAPSLLVLLTSKDR</sequence>
<keyword evidence="5 6" id="KW-0472">Membrane</keyword>
<keyword evidence="3 6" id="KW-0812">Transmembrane</keyword>
<comment type="caution">
    <text evidence="7">The sequence shown here is derived from an EMBL/GenBank/DDBJ whole genome shotgun (WGS) entry which is preliminary data.</text>
</comment>
<dbReference type="PANTHER" id="PTHR40277">
    <property type="entry name" value="BLL5419 PROTEIN"/>
    <property type="match status" value="1"/>
</dbReference>
<feature type="transmembrane region" description="Helical" evidence="6">
    <location>
        <begin position="12"/>
        <end position="32"/>
    </location>
</feature>
<feature type="transmembrane region" description="Helical" evidence="6">
    <location>
        <begin position="163"/>
        <end position="182"/>
    </location>
</feature>
<dbReference type="Pfam" id="PF03706">
    <property type="entry name" value="LPG_synthase_TM"/>
    <property type="match status" value="1"/>
</dbReference>
<comment type="subcellular location">
    <subcellularLocation>
        <location evidence="1">Cell membrane</location>
        <topology evidence="1">Multi-pass membrane protein</topology>
    </subcellularLocation>
</comment>
<dbReference type="Proteomes" id="UP001595697">
    <property type="component" value="Unassembled WGS sequence"/>
</dbReference>
<keyword evidence="8" id="KW-1185">Reference proteome</keyword>
<evidence type="ECO:0000256" key="4">
    <source>
        <dbReference type="ARBA" id="ARBA00022989"/>
    </source>
</evidence>
<evidence type="ECO:0000313" key="7">
    <source>
        <dbReference type="EMBL" id="MFC3970726.1"/>
    </source>
</evidence>
<keyword evidence="4 6" id="KW-1133">Transmembrane helix</keyword>
<dbReference type="EMBL" id="JBHSBD010000122">
    <property type="protein sequence ID" value="MFC3970726.1"/>
    <property type="molecule type" value="Genomic_DNA"/>
</dbReference>
<evidence type="ECO:0000256" key="2">
    <source>
        <dbReference type="ARBA" id="ARBA00022475"/>
    </source>
</evidence>
<feature type="transmembrane region" description="Helical" evidence="6">
    <location>
        <begin position="44"/>
        <end position="63"/>
    </location>
</feature>
<keyword evidence="2" id="KW-1003">Cell membrane</keyword>
<keyword evidence="7" id="KW-0808">Transferase</keyword>
<feature type="transmembrane region" description="Helical" evidence="6">
    <location>
        <begin position="134"/>
        <end position="151"/>
    </location>
</feature>